<keyword evidence="4" id="KW-1185">Reference proteome</keyword>
<evidence type="ECO:0000313" key="3">
    <source>
        <dbReference type="EMBL" id="KAL2064410.1"/>
    </source>
</evidence>
<feature type="region of interest" description="Disordered" evidence="1">
    <location>
        <begin position="365"/>
        <end position="385"/>
    </location>
</feature>
<evidence type="ECO:0008006" key="5">
    <source>
        <dbReference type="Google" id="ProtNLM"/>
    </source>
</evidence>
<feature type="region of interest" description="Disordered" evidence="1">
    <location>
        <begin position="1"/>
        <end position="36"/>
    </location>
</feature>
<protein>
    <recommendedName>
        <fullName evidence="5">Glycosyltransferase family 69 protein</fullName>
    </recommendedName>
</protein>
<feature type="region of interest" description="Disordered" evidence="1">
    <location>
        <begin position="226"/>
        <end position="245"/>
    </location>
</feature>
<feature type="compositionally biased region" description="Low complexity" evidence="1">
    <location>
        <begin position="22"/>
        <end position="32"/>
    </location>
</feature>
<evidence type="ECO:0000256" key="2">
    <source>
        <dbReference type="SAM" id="Phobius"/>
    </source>
</evidence>
<feature type="transmembrane region" description="Helical" evidence="2">
    <location>
        <begin position="72"/>
        <end position="94"/>
    </location>
</feature>
<gene>
    <name evidence="3" type="ORF">VTL71DRAFT_4904</name>
</gene>
<evidence type="ECO:0000256" key="1">
    <source>
        <dbReference type="SAM" id="MobiDB-lite"/>
    </source>
</evidence>
<dbReference type="EMBL" id="JAZHXI010000014">
    <property type="protein sequence ID" value="KAL2064410.1"/>
    <property type="molecule type" value="Genomic_DNA"/>
</dbReference>
<reference evidence="3 4" key="1">
    <citation type="journal article" date="2024" name="Commun. Biol.">
        <title>Comparative genomic analysis of thermophilic fungi reveals convergent evolutionary adaptations and gene losses.</title>
        <authorList>
            <person name="Steindorff A.S."/>
            <person name="Aguilar-Pontes M.V."/>
            <person name="Robinson A.J."/>
            <person name="Andreopoulos B."/>
            <person name="LaButti K."/>
            <person name="Kuo A."/>
            <person name="Mondo S."/>
            <person name="Riley R."/>
            <person name="Otillar R."/>
            <person name="Haridas S."/>
            <person name="Lipzen A."/>
            <person name="Grimwood J."/>
            <person name="Schmutz J."/>
            <person name="Clum A."/>
            <person name="Reid I.D."/>
            <person name="Moisan M.C."/>
            <person name="Butler G."/>
            <person name="Nguyen T.T.M."/>
            <person name="Dewar K."/>
            <person name="Conant G."/>
            <person name="Drula E."/>
            <person name="Henrissat B."/>
            <person name="Hansel C."/>
            <person name="Singer S."/>
            <person name="Hutchinson M.I."/>
            <person name="de Vries R.P."/>
            <person name="Natvig D.O."/>
            <person name="Powell A.J."/>
            <person name="Tsang A."/>
            <person name="Grigoriev I.V."/>
        </authorList>
    </citation>
    <scope>NUCLEOTIDE SEQUENCE [LARGE SCALE GENOMIC DNA]</scope>
    <source>
        <strain evidence="3 4">CBS 494.80</strain>
    </source>
</reference>
<keyword evidence="2" id="KW-1133">Transmembrane helix</keyword>
<feature type="compositionally biased region" description="Low complexity" evidence="1">
    <location>
        <begin position="227"/>
        <end position="245"/>
    </location>
</feature>
<name>A0ABR4C3A4_9HELO</name>
<keyword evidence="2" id="KW-0472">Membrane</keyword>
<dbReference type="PANTHER" id="PTHR34144:SF8">
    <property type="entry name" value="GLYCOSYLTRANSFERASE FAMILY 69 PROTEIN"/>
    <property type="match status" value="1"/>
</dbReference>
<feature type="compositionally biased region" description="Low complexity" evidence="1">
    <location>
        <begin position="1"/>
        <end position="14"/>
    </location>
</feature>
<dbReference type="PANTHER" id="PTHR34144">
    <property type="entry name" value="CHROMOSOME 8, WHOLE GENOME SHOTGUN SEQUENCE"/>
    <property type="match status" value="1"/>
</dbReference>
<sequence>MPSYDPLPRSSRSSSRTRRLPESSSSSSSPRYSRGRNKKGTLRLLLTPIHVLLLLPRRIIRLISHRRRPLSVILITTIIIIMLLLTFTSLNAPYAPSNAPPFSLAPSTAANETVFIAANIISRSLILGAWGDSLVELIHLIGQERVFVSIYGGPGDALKVLDGRLEKLGVGRRIVDENADARKGDKGGKWKDMGVTSVRLPGGERRVKRIAWLAALRNKVLEPLYHPSSSSSSSPGSQTQGNSPQYKPTKVLFLNDVFFNPSSALRLLFGTKLHPSTGLTDYKAVCAADFVSRGWKYYDTFATRDTEGYGIGVPIFPWFVRDGEGVSRRDVLQGRDAVRVKSCWGGMVAFKGSYFWGPGEGKGSEVQAHPKLPDSSPPKRSSARDAAAVKSVAAQNGIGIPNLPLSFRSEPEPFWDSSECCLIHADIMALPDLPSSLSSSSSPPAVDPHDTGIYLNPFVRTSYTSSTHQSIPLAQRFERLLSPIQRVLNYLAHMPVWNARRTEREGMKVGARVWVSRKGGKGGVGGEDVESVVGWAEGGFEGDVGGGGDNLTRIGKVKQKREEKRIGKREVLGKVQSKEYWAEQGFYVDYERTARRGGYCGVRQLLVMKEGEVGEGEGNWNNLLDRVPPIDV</sequence>
<dbReference type="Proteomes" id="UP001595075">
    <property type="component" value="Unassembled WGS sequence"/>
</dbReference>
<organism evidence="3 4">
    <name type="scientific">Oculimacula yallundae</name>
    <dbReference type="NCBI Taxonomy" id="86028"/>
    <lineage>
        <taxon>Eukaryota</taxon>
        <taxon>Fungi</taxon>
        <taxon>Dikarya</taxon>
        <taxon>Ascomycota</taxon>
        <taxon>Pezizomycotina</taxon>
        <taxon>Leotiomycetes</taxon>
        <taxon>Helotiales</taxon>
        <taxon>Ploettnerulaceae</taxon>
        <taxon>Oculimacula</taxon>
    </lineage>
</organism>
<keyword evidence="2" id="KW-0812">Transmembrane</keyword>
<dbReference type="InterPro" id="IPR021047">
    <property type="entry name" value="Mannosyltransferase_CMT1"/>
</dbReference>
<comment type="caution">
    <text evidence="3">The sequence shown here is derived from an EMBL/GenBank/DDBJ whole genome shotgun (WGS) entry which is preliminary data.</text>
</comment>
<dbReference type="Pfam" id="PF11735">
    <property type="entry name" value="CAP59_mtransfer"/>
    <property type="match status" value="1"/>
</dbReference>
<evidence type="ECO:0000313" key="4">
    <source>
        <dbReference type="Proteomes" id="UP001595075"/>
    </source>
</evidence>
<proteinExistence type="predicted"/>
<accession>A0ABR4C3A4</accession>